<feature type="region of interest" description="Disordered" evidence="1">
    <location>
        <begin position="150"/>
        <end position="228"/>
    </location>
</feature>
<feature type="region of interest" description="Disordered" evidence="1">
    <location>
        <begin position="254"/>
        <end position="307"/>
    </location>
</feature>
<organism evidence="2 3">
    <name type="scientific">Filobasidium floriforme</name>
    <dbReference type="NCBI Taxonomy" id="5210"/>
    <lineage>
        <taxon>Eukaryota</taxon>
        <taxon>Fungi</taxon>
        <taxon>Dikarya</taxon>
        <taxon>Basidiomycota</taxon>
        <taxon>Agaricomycotina</taxon>
        <taxon>Tremellomycetes</taxon>
        <taxon>Filobasidiales</taxon>
        <taxon>Filobasidiaceae</taxon>
        <taxon>Filobasidium</taxon>
    </lineage>
</organism>
<evidence type="ECO:0000256" key="1">
    <source>
        <dbReference type="SAM" id="MobiDB-lite"/>
    </source>
</evidence>
<feature type="compositionally biased region" description="Low complexity" evidence="1">
    <location>
        <begin position="175"/>
        <end position="189"/>
    </location>
</feature>
<gene>
    <name evidence="2" type="ORF">FFLO_06106</name>
</gene>
<dbReference type="AlphaFoldDB" id="A0A8K0NMI7"/>
<name>A0A8K0NMI7_9TREE</name>
<feature type="compositionally biased region" description="Low complexity" evidence="1">
    <location>
        <begin position="152"/>
        <end position="167"/>
    </location>
</feature>
<dbReference type="EMBL" id="JABELV010000179">
    <property type="protein sequence ID" value="KAG7528515.1"/>
    <property type="molecule type" value="Genomic_DNA"/>
</dbReference>
<proteinExistence type="predicted"/>
<evidence type="ECO:0000313" key="2">
    <source>
        <dbReference type="EMBL" id="KAG7528515.1"/>
    </source>
</evidence>
<dbReference type="Proteomes" id="UP000812966">
    <property type="component" value="Unassembled WGS sequence"/>
</dbReference>
<accession>A0A8K0NMI7</accession>
<keyword evidence="3" id="KW-1185">Reference proteome</keyword>
<evidence type="ECO:0000313" key="3">
    <source>
        <dbReference type="Proteomes" id="UP000812966"/>
    </source>
</evidence>
<protein>
    <submittedName>
        <fullName evidence="2">Uncharacterized protein</fullName>
    </submittedName>
</protein>
<sequence length="307" mass="33590">MSSSNEYEYDYEYTRLATLITKRIESYIAYCVEQLDDEMTWRDLKSLARGLKAMVVDQLGWDPESATLALFDIKIKNHCWKLSTKHGIDSTSGKALQINCDMEETGEMQHLVELSSSQDSFDGHVSQMEMYKFMGVSSKIKLADLIKKPEGTAHATASSSKTKTTIKAPKKKRTSGSSVESAVASGSTSENRKASGTKRKSDALQEAGSSIPANIESKGDGNGGQGLIVNASGTIEQTQGSVSNGDDWRKTEAEKHGVIVDSSISTIVPQMPGEQDPQKELDTHPTEDKASNKRRKLDNAVDNEDQE</sequence>
<reference evidence="2" key="1">
    <citation type="submission" date="2020-04" db="EMBL/GenBank/DDBJ databases">
        <title>Analysis of mating type loci in Filobasidium floriforme.</title>
        <authorList>
            <person name="Nowrousian M."/>
        </authorList>
    </citation>
    <scope>NUCLEOTIDE SEQUENCE</scope>
    <source>
        <strain evidence="2">CBS 6242</strain>
    </source>
</reference>
<feature type="compositionally biased region" description="Basic and acidic residues" evidence="1">
    <location>
        <begin position="276"/>
        <end position="291"/>
    </location>
</feature>
<comment type="caution">
    <text evidence="2">The sequence shown here is derived from an EMBL/GenBank/DDBJ whole genome shotgun (WGS) entry which is preliminary data.</text>
</comment>